<evidence type="ECO:0008006" key="4">
    <source>
        <dbReference type="Google" id="ProtNLM"/>
    </source>
</evidence>
<dbReference type="EMBL" id="MGHL01000007">
    <property type="protein sequence ID" value="OGM69978.1"/>
    <property type="molecule type" value="Genomic_DNA"/>
</dbReference>
<dbReference type="STRING" id="1802525.A2975_05220"/>
<dbReference type="Proteomes" id="UP000178429">
    <property type="component" value="Unassembled WGS sequence"/>
</dbReference>
<feature type="transmembrane region" description="Helical" evidence="1">
    <location>
        <begin position="101"/>
        <end position="120"/>
    </location>
</feature>
<feature type="transmembrane region" description="Helical" evidence="1">
    <location>
        <begin position="354"/>
        <end position="376"/>
    </location>
</feature>
<keyword evidence="1" id="KW-0472">Membrane</keyword>
<evidence type="ECO:0000313" key="3">
    <source>
        <dbReference type="Proteomes" id="UP000178429"/>
    </source>
</evidence>
<feature type="transmembrane region" description="Helical" evidence="1">
    <location>
        <begin position="278"/>
        <end position="299"/>
    </location>
</feature>
<evidence type="ECO:0000256" key="1">
    <source>
        <dbReference type="SAM" id="Phobius"/>
    </source>
</evidence>
<feature type="transmembrane region" description="Helical" evidence="1">
    <location>
        <begin position="331"/>
        <end position="347"/>
    </location>
</feature>
<feature type="transmembrane region" description="Helical" evidence="1">
    <location>
        <begin position="184"/>
        <end position="206"/>
    </location>
</feature>
<proteinExistence type="predicted"/>
<name>A0A1F8C2W5_9BACT</name>
<gene>
    <name evidence="2" type="ORF">A2975_05220</name>
</gene>
<keyword evidence="1" id="KW-1133">Transmembrane helix</keyword>
<feature type="transmembrane region" description="Helical" evidence="1">
    <location>
        <begin position="7"/>
        <end position="28"/>
    </location>
</feature>
<organism evidence="2 3">
    <name type="scientific">Candidatus Woesebacteria bacterium RIFCSPLOWO2_01_FULL_44_14</name>
    <dbReference type="NCBI Taxonomy" id="1802525"/>
    <lineage>
        <taxon>Bacteria</taxon>
        <taxon>Candidatus Woeseibacteriota</taxon>
    </lineage>
</organism>
<comment type="caution">
    <text evidence="2">The sequence shown here is derived from an EMBL/GenBank/DDBJ whole genome shotgun (WGS) entry which is preliminary data.</text>
</comment>
<sequence>MLKRLKNLLPIVLLSLIPTFVLWLPFLLRLPSFWTIPLPRNGLASIVANYDGPLYIVVAKTFYNVQAIKDTFSFPLPVEYYAAHFPLYPLLIRLVATVTNYPYAMLGITLLSSVFALYFFSLLISKYTDGKNVIWMTAVFALLPARWLTVRSIGSPEPLFMAATIASIYFFTTKKYLWAGIAGALAMLTKSPGILLFAAYAGYLIIPELKNLGVKSFAKWAKGLNWRAWPVVFIPLSLLGLFVIYKFTFNDLLAYFHSGDNIHLFFPPFQIFNYSAPWVGTFWLEEVIYIYLFAALGLIKLIKEKYEVLAWYVGVFLFSIVFVSHRDLARYALPILPFILVAFWQTLARKEFKFVLAFLLIPVFLASIAFISQNVMPISDWTPLL</sequence>
<feature type="transmembrane region" description="Helical" evidence="1">
    <location>
        <begin position="306"/>
        <end position="325"/>
    </location>
</feature>
<accession>A0A1F8C2W5</accession>
<feature type="transmembrane region" description="Helical" evidence="1">
    <location>
        <begin position="132"/>
        <end position="149"/>
    </location>
</feature>
<feature type="transmembrane region" description="Helical" evidence="1">
    <location>
        <begin position="226"/>
        <end position="245"/>
    </location>
</feature>
<protein>
    <recommendedName>
        <fullName evidence="4">Glycosyltransferase RgtA/B/C/D-like domain-containing protein</fullName>
    </recommendedName>
</protein>
<evidence type="ECO:0000313" key="2">
    <source>
        <dbReference type="EMBL" id="OGM69978.1"/>
    </source>
</evidence>
<reference evidence="2 3" key="1">
    <citation type="journal article" date="2016" name="Nat. Commun.">
        <title>Thousands of microbial genomes shed light on interconnected biogeochemical processes in an aquifer system.</title>
        <authorList>
            <person name="Anantharaman K."/>
            <person name="Brown C.T."/>
            <person name="Hug L.A."/>
            <person name="Sharon I."/>
            <person name="Castelle C.J."/>
            <person name="Probst A.J."/>
            <person name="Thomas B.C."/>
            <person name="Singh A."/>
            <person name="Wilkins M.J."/>
            <person name="Karaoz U."/>
            <person name="Brodie E.L."/>
            <person name="Williams K.H."/>
            <person name="Hubbard S.S."/>
            <person name="Banfield J.F."/>
        </authorList>
    </citation>
    <scope>NUCLEOTIDE SEQUENCE [LARGE SCALE GENOMIC DNA]</scope>
</reference>
<keyword evidence="1" id="KW-0812">Transmembrane</keyword>
<dbReference type="AlphaFoldDB" id="A0A1F8C2W5"/>